<organism evidence="1 2">
    <name type="scientific">Macrococcus hajekii</name>
    <dbReference type="NCBI Taxonomy" id="198482"/>
    <lineage>
        <taxon>Bacteria</taxon>
        <taxon>Bacillati</taxon>
        <taxon>Bacillota</taxon>
        <taxon>Bacilli</taxon>
        <taxon>Bacillales</taxon>
        <taxon>Staphylococcaceae</taxon>
        <taxon>Macrococcus</taxon>
    </lineage>
</organism>
<proteinExistence type="predicted"/>
<keyword evidence="2" id="KW-1185">Reference proteome</keyword>
<sequence>MDNFYEIKLNSGKKGKSRKVQISKVDIISLENNAISYRELYRIFDPEKYNMNPNEKLGGAHVNQLIKTAEQFFDTVTKEPNPNDKRAKQIRFGKLYNQDGQPIERINKRKDLGKASYLFMYIILNNISKKEIPNVYQTKTRWLETFGLMPASFNRDYYSFIDSNAVNENGNSILLDELSEEGYFNKTYKYLHTEYDLDISDESELDTSKKIIEVEVKESRKKSLFQAYINKSKSFLINNFNSALKILERDNIIFIDSKYQGDLIKLNDSGHEYTVNYTLNQKEEEYFKEIYETCTKEYEQKFGKSYKVFDVDFRNIINEQLSKKGLNNEDSRRFKRIYKVYSIKFIQNNDDILNYVKGNEVLNSYEEMTSSELWEVFSEIYINYFNDSSSRDISKRKKVLDNKVEKGFGFGDVEDFLLSDLKDIKNLSSMTEELEKLATKLIKERHRISIS</sequence>
<name>A0A4R6BMT5_9STAP</name>
<comment type="caution">
    <text evidence="1">The sequence shown here is derived from an EMBL/GenBank/DDBJ whole genome shotgun (WGS) entry which is preliminary data.</text>
</comment>
<gene>
    <name evidence="1" type="ORF">ERX37_03450</name>
</gene>
<dbReference type="RefSeq" id="WP_133429241.1">
    <property type="nucleotide sequence ID" value="NZ_BMCC01000001.1"/>
</dbReference>
<reference evidence="1 2" key="1">
    <citation type="submission" date="2019-01" db="EMBL/GenBank/DDBJ databases">
        <title>Draft genome sequences of the type strains of six Macrococcus species.</title>
        <authorList>
            <person name="Mazhar S."/>
            <person name="Altermann E."/>
            <person name="Hill C."/>
            <person name="Mcauliffe O."/>
        </authorList>
    </citation>
    <scope>NUCLEOTIDE SEQUENCE [LARGE SCALE GENOMIC DNA]</scope>
    <source>
        <strain evidence="1 2">CCM4809</strain>
    </source>
</reference>
<dbReference type="AlphaFoldDB" id="A0A4R6BMT5"/>
<protein>
    <submittedName>
        <fullName evidence="1">Uncharacterized protein</fullName>
    </submittedName>
</protein>
<dbReference type="Proteomes" id="UP000295328">
    <property type="component" value="Unassembled WGS sequence"/>
</dbReference>
<accession>A0A4R6BMT5</accession>
<evidence type="ECO:0000313" key="2">
    <source>
        <dbReference type="Proteomes" id="UP000295328"/>
    </source>
</evidence>
<dbReference type="EMBL" id="SCWE01000001">
    <property type="protein sequence ID" value="TDM03154.1"/>
    <property type="molecule type" value="Genomic_DNA"/>
</dbReference>
<evidence type="ECO:0000313" key="1">
    <source>
        <dbReference type="EMBL" id="TDM03154.1"/>
    </source>
</evidence>